<evidence type="ECO:0000256" key="2">
    <source>
        <dbReference type="PROSITE-ProRule" id="PRU00169"/>
    </source>
</evidence>
<dbReference type="PROSITE" id="PS50110">
    <property type="entry name" value="RESPONSE_REGULATORY"/>
    <property type="match status" value="1"/>
</dbReference>
<dbReference type="Gene3D" id="3.40.50.2300">
    <property type="match status" value="1"/>
</dbReference>
<dbReference type="CDD" id="cd00156">
    <property type="entry name" value="REC"/>
    <property type="match status" value="1"/>
</dbReference>
<feature type="region of interest" description="Disordered" evidence="3">
    <location>
        <begin position="1"/>
        <end position="30"/>
    </location>
</feature>
<reference evidence="5" key="1">
    <citation type="submission" date="2006-01" db="EMBL/GenBank/DDBJ databases">
        <title>Complete sequence of Anaeromyxobacter dehalogenans 2CP-C.</title>
        <authorList>
            <consortium name="US DOE Joint Genome Institute"/>
            <person name="Copeland A."/>
            <person name="Lucas S."/>
            <person name="Lapidus A."/>
            <person name="Barry K."/>
            <person name="Detter J.C."/>
            <person name="Glavina T."/>
            <person name="Hammon N."/>
            <person name="Israni S."/>
            <person name="Pitluck S."/>
            <person name="Brettin T."/>
            <person name="Bruce D."/>
            <person name="Han C."/>
            <person name="Tapia R."/>
            <person name="Gilna P."/>
            <person name="Kiss H."/>
            <person name="Schmutz J."/>
            <person name="Larimer F."/>
            <person name="Land M."/>
            <person name="Kyrpides N."/>
            <person name="Anderson I."/>
            <person name="Sanford R.A."/>
            <person name="Ritalahti K.M."/>
            <person name="Thomas H.S."/>
            <person name="Kirby J.R."/>
            <person name="Zhulin I.B."/>
            <person name="Loeffler F.E."/>
            <person name="Richardson P."/>
        </authorList>
    </citation>
    <scope>NUCLEOTIDE SEQUENCE</scope>
    <source>
        <strain evidence="5">2CP-C</strain>
    </source>
</reference>
<evidence type="ECO:0000256" key="1">
    <source>
        <dbReference type="ARBA" id="ARBA00022553"/>
    </source>
</evidence>
<dbReference type="HOGENOM" id="CLU_000445_69_8_7"/>
<dbReference type="PANTHER" id="PTHR44591">
    <property type="entry name" value="STRESS RESPONSE REGULATOR PROTEIN 1"/>
    <property type="match status" value="1"/>
</dbReference>
<accession>Q2INH2</accession>
<dbReference type="STRING" id="290397.Adeh_0582"/>
<dbReference type="SUPFAM" id="SSF52172">
    <property type="entry name" value="CheY-like"/>
    <property type="match status" value="1"/>
</dbReference>
<dbReference type="Proteomes" id="UP000001935">
    <property type="component" value="Chromosome"/>
</dbReference>
<dbReference type="eggNOG" id="COG0784">
    <property type="taxonomic scope" value="Bacteria"/>
</dbReference>
<gene>
    <name evidence="5" type="ordered locus">Adeh_0582</name>
</gene>
<protein>
    <submittedName>
        <fullName evidence="5">Response regulator receiver domain protein (CheY-like)</fullName>
    </submittedName>
</protein>
<evidence type="ECO:0000259" key="4">
    <source>
        <dbReference type="PROSITE" id="PS50110"/>
    </source>
</evidence>
<dbReference type="EMBL" id="CP000251">
    <property type="protein sequence ID" value="ABC80358.1"/>
    <property type="molecule type" value="Genomic_DNA"/>
</dbReference>
<dbReference type="SMART" id="SM00448">
    <property type="entry name" value="REC"/>
    <property type="match status" value="1"/>
</dbReference>
<dbReference type="InterPro" id="IPR011006">
    <property type="entry name" value="CheY-like_superfamily"/>
</dbReference>
<dbReference type="InterPro" id="IPR001789">
    <property type="entry name" value="Sig_transdc_resp-reg_receiver"/>
</dbReference>
<evidence type="ECO:0000313" key="5">
    <source>
        <dbReference type="EMBL" id="ABC80358.1"/>
    </source>
</evidence>
<dbReference type="GO" id="GO:0000160">
    <property type="term" value="P:phosphorelay signal transduction system"/>
    <property type="evidence" value="ECO:0007669"/>
    <property type="project" value="InterPro"/>
</dbReference>
<evidence type="ECO:0000313" key="6">
    <source>
        <dbReference type="Proteomes" id="UP000001935"/>
    </source>
</evidence>
<dbReference type="Pfam" id="PF00072">
    <property type="entry name" value="Response_reg"/>
    <property type="match status" value="1"/>
</dbReference>
<proteinExistence type="predicted"/>
<feature type="domain" description="Response regulatory" evidence="4">
    <location>
        <begin position="37"/>
        <end position="154"/>
    </location>
</feature>
<dbReference type="AlphaFoldDB" id="Q2INH2"/>
<feature type="modified residue" description="4-aspartylphosphate" evidence="2">
    <location>
        <position position="86"/>
    </location>
</feature>
<dbReference type="KEGG" id="ade:Adeh_0582"/>
<name>Q2INH2_ANADE</name>
<evidence type="ECO:0000256" key="3">
    <source>
        <dbReference type="SAM" id="MobiDB-lite"/>
    </source>
</evidence>
<organism evidence="5 6">
    <name type="scientific">Anaeromyxobacter dehalogenans (strain 2CP-C)</name>
    <dbReference type="NCBI Taxonomy" id="290397"/>
    <lineage>
        <taxon>Bacteria</taxon>
        <taxon>Pseudomonadati</taxon>
        <taxon>Myxococcota</taxon>
        <taxon>Myxococcia</taxon>
        <taxon>Myxococcales</taxon>
        <taxon>Cystobacterineae</taxon>
        <taxon>Anaeromyxobacteraceae</taxon>
        <taxon>Anaeromyxobacter</taxon>
    </lineage>
</organism>
<dbReference type="PANTHER" id="PTHR44591:SF3">
    <property type="entry name" value="RESPONSE REGULATORY DOMAIN-CONTAINING PROTEIN"/>
    <property type="match status" value="1"/>
</dbReference>
<keyword evidence="1 2" id="KW-0597">Phosphoprotein</keyword>
<dbReference type="InterPro" id="IPR050595">
    <property type="entry name" value="Bact_response_regulator"/>
</dbReference>
<sequence>MTQGRPTAGDPPENRGPAPGTRDASRRRQGVGGAVAQVLIVDDTDIVRRAIELALRRMGHAAVSTCDAGEALALARRNPPDLALLDFRMPGMDGATLFQELRAALGERCPRVLFVSASPPDEVAREVERIAPAAGYVRKPFHLDDLVRAVGEALQPDGPPRRALAEGSP</sequence>